<dbReference type="GO" id="GO:0034220">
    <property type="term" value="P:monoatomic ion transmembrane transport"/>
    <property type="evidence" value="ECO:0007669"/>
    <property type="project" value="UniProtKB-KW"/>
</dbReference>
<dbReference type="AlphaFoldDB" id="A0A8J4QIT7"/>
<keyword evidence="3" id="KW-1185">Reference proteome</keyword>
<keyword evidence="1" id="KW-0406">Ion transport</keyword>
<evidence type="ECO:0000313" key="2">
    <source>
        <dbReference type="EMBL" id="KAF3954765.1"/>
    </source>
</evidence>
<dbReference type="GO" id="GO:0016020">
    <property type="term" value="C:membrane"/>
    <property type="evidence" value="ECO:0007669"/>
    <property type="project" value="UniProtKB-SubCell"/>
</dbReference>
<organism evidence="2 3">
    <name type="scientific">Castanea mollissima</name>
    <name type="common">Chinese chestnut</name>
    <dbReference type="NCBI Taxonomy" id="60419"/>
    <lineage>
        <taxon>Eukaryota</taxon>
        <taxon>Viridiplantae</taxon>
        <taxon>Streptophyta</taxon>
        <taxon>Embryophyta</taxon>
        <taxon>Tracheophyta</taxon>
        <taxon>Spermatophyta</taxon>
        <taxon>Magnoliopsida</taxon>
        <taxon>eudicotyledons</taxon>
        <taxon>Gunneridae</taxon>
        <taxon>Pentapetalae</taxon>
        <taxon>rosids</taxon>
        <taxon>fabids</taxon>
        <taxon>Fagales</taxon>
        <taxon>Fagaceae</taxon>
        <taxon>Castanea</taxon>
    </lineage>
</organism>
<dbReference type="OrthoDB" id="1725152at2759"/>
<sequence length="95" mass="11148">MPNAELFDFGVYLDAHQSNILESKNIPQKIFYCFCWGMRNLRRTCSEGNDKKQTLNCGFPRKSDLKGIWSKDVWIPCSMRFHLGSIVVFEELFYS</sequence>
<dbReference type="Proteomes" id="UP000737018">
    <property type="component" value="Unassembled WGS sequence"/>
</dbReference>
<evidence type="ECO:0000313" key="3">
    <source>
        <dbReference type="Proteomes" id="UP000737018"/>
    </source>
</evidence>
<reference evidence="2" key="1">
    <citation type="submission" date="2020-03" db="EMBL/GenBank/DDBJ databases">
        <title>Castanea mollissima Vanexum genome sequencing.</title>
        <authorList>
            <person name="Staton M."/>
        </authorList>
    </citation>
    <scope>NUCLEOTIDE SEQUENCE</scope>
    <source>
        <tissue evidence="2">Leaf</tissue>
    </source>
</reference>
<keyword evidence="1" id="KW-0407">Ion channel</keyword>
<evidence type="ECO:0000256" key="1">
    <source>
        <dbReference type="ARBA" id="ARBA00023303"/>
    </source>
</evidence>
<name>A0A8J4QIT7_9ROSI</name>
<accession>A0A8J4QIT7</accession>
<gene>
    <name evidence="2" type="ORF">CMV_019936</name>
</gene>
<protein>
    <submittedName>
        <fullName evidence="2">Uncharacterized protein</fullName>
    </submittedName>
</protein>
<dbReference type="PANTHER" id="PTHR45651:SF5">
    <property type="entry name" value="CYCLIC NUCLEOTIDE-GATED ION CHANNEL 1"/>
    <property type="match status" value="1"/>
</dbReference>
<comment type="caution">
    <text evidence="2">The sequence shown here is derived from an EMBL/GenBank/DDBJ whole genome shotgun (WGS) entry which is preliminary data.</text>
</comment>
<keyword evidence="1" id="KW-0813">Transport</keyword>
<dbReference type="EMBL" id="JRKL02003595">
    <property type="protein sequence ID" value="KAF3954765.1"/>
    <property type="molecule type" value="Genomic_DNA"/>
</dbReference>
<proteinExistence type="predicted"/>
<dbReference type="PANTHER" id="PTHR45651">
    <property type="entry name" value="CYCLIC NUCLEOTIDE-GATED ION CHANNEL 15-RELATED-RELATED"/>
    <property type="match status" value="1"/>
</dbReference>